<gene>
    <name evidence="1" type="ORF">EKPJFOCH_1024</name>
</gene>
<accession>A0ABQ4THX7</accession>
<evidence type="ECO:0000313" key="1">
    <source>
        <dbReference type="EMBL" id="GJE54546.1"/>
    </source>
</evidence>
<sequence length="34" mass="3479">MTMSSRTRSLLAGALVAFIAAAPVAFLAIAWCAP</sequence>
<proteinExistence type="predicted"/>
<name>A0ABQ4THX7_9HYPH</name>
<reference evidence="1" key="2">
    <citation type="submission" date="2021-08" db="EMBL/GenBank/DDBJ databases">
        <authorList>
            <person name="Tani A."/>
            <person name="Ola A."/>
            <person name="Ogura Y."/>
            <person name="Katsura K."/>
            <person name="Hayashi T."/>
        </authorList>
    </citation>
    <scope>NUCLEOTIDE SEQUENCE</scope>
    <source>
        <strain evidence="1">DSM 23674</strain>
    </source>
</reference>
<protein>
    <recommendedName>
        <fullName evidence="3">ABC transporter permease</fullName>
    </recommendedName>
</protein>
<comment type="caution">
    <text evidence="1">The sequence shown here is derived from an EMBL/GenBank/DDBJ whole genome shotgun (WGS) entry which is preliminary data.</text>
</comment>
<dbReference type="EMBL" id="BPRA01000004">
    <property type="protein sequence ID" value="GJE54546.1"/>
    <property type="molecule type" value="Genomic_DNA"/>
</dbReference>
<organism evidence="1 2">
    <name type="scientific">Methylobacterium thuringiense</name>
    <dbReference type="NCBI Taxonomy" id="1003091"/>
    <lineage>
        <taxon>Bacteria</taxon>
        <taxon>Pseudomonadati</taxon>
        <taxon>Pseudomonadota</taxon>
        <taxon>Alphaproteobacteria</taxon>
        <taxon>Hyphomicrobiales</taxon>
        <taxon>Methylobacteriaceae</taxon>
        <taxon>Methylobacterium</taxon>
    </lineage>
</organism>
<keyword evidence="2" id="KW-1185">Reference proteome</keyword>
<dbReference type="Proteomes" id="UP001055101">
    <property type="component" value="Unassembled WGS sequence"/>
</dbReference>
<evidence type="ECO:0000313" key="2">
    <source>
        <dbReference type="Proteomes" id="UP001055101"/>
    </source>
</evidence>
<evidence type="ECO:0008006" key="3">
    <source>
        <dbReference type="Google" id="ProtNLM"/>
    </source>
</evidence>
<reference evidence="1" key="1">
    <citation type="journal article" date="2021" name="Front. Microbiol.">
        <title>Comprehensive Comparative Genomics and Phenotyping of Methylobacterium Species.</title>
        <authorList>
            <person name="Alessa O."/>
            <person name="Ogura Y."/>
            <person name="Fujitani Y."/>
            <person name="Takami H."/>
            <person name="Hayashi T."/>
            <person name="Sahin N."/>
            <person name="Tani A."/>
        </authorList>
    </citation>
    <scope>NUCLEOTIDE SEQUENCE</scope>
    <source>
        <strain evidence="1">DSM 23674</strain>
    </source>
</reference>